<reference evidence="2 3" key="1">
    <citation type="journal article" date="2018" name="Biotechnol. Adv.">
        <title>Improved genomic resources and new bioinformatic workflow for the carcinogenic parasite Clonorchis sinensis: Biotechnological implications.</title>
        <authorList>
            <person name="Wang D."/>
            <person name="Korhonen P.K."/>
            <person name="Gasser R.B."/>
            <person name="Young N.D."/>
        </authorList>
    </citation>
    <scope>NUCLEOTIDE SEQUENCE [LARGE SCALE GENOMIC DNA]</scope>
    <source>
        <strain evidence="2">Cs-k2</strain>
    </source>
</reference>
<protein>
    <submittedName>
        <fullName evidence="2">Uncharacterized protein</fullName>
    </submittedName>
</protein>
<dbReference type="InParanoid" id="A0A3R7JM95"/>
<proteinExistence type="predicted"/>
<dbReference type="EMBL" id="NIRI02000076">
    <property type="protein sequence ID" value="KAG5442301.1"/>
    <property type="molecule type" value="Genomic_DNA"/>
</dbReference>
<gene>
    <name evidence="2" type="ORF">CSKR_109882</name>
</gene>
<keyword evidence="3" id="KW-1185">Reference proteome</keyword>
<dbReference type="Proteomes" id="UP000286415">
    <property type="component" value="Unassembled WGS sequence"/>
</dbReference>
<feature type="compositionally biased region" description="Low complexity" evidence="1">
    <location>
        <begin position="142"/>
        <end position="152"/>
    </location>
</feature>
<dbReference type="OrthoDB" id="6257894at2759"/>
<dbReference type="AlphaFoldDB" id="A0A3R7JM95"/>
<evidence type="ECO:0000313" key="3">
    <source>
        <dbReference type="Proteomes" id="UP000286415"/>
    </source>
</evidence>
<evidence type="ECO:0000256" key="1">
    <source>
        <dbReference type="SAM" id="MobiDB-lite"/>
    </source>
</evidence>
<organism evidence="2 3">
    <name type="scientific">Clonorchis sinensis</name>
    <name type="common">Chinese liver fluke</name>
    <dbReference type="NCBI Taxonomy" id="79923"/>
    <lineage>
        <taxon>Eukaryota</taxon>
        <taxon>Metazoa</taxon>
        <taxon>Spiralia</taxon>
        <taxon>Lophotrochozoa</taxon>
        <taxon>Platyhelminthes</taxon>
        <taxon>Trematoda</taxon>
        <taxon>Digenea</taxon>
        <taxon>Opisthorchiida</taxon>
        <taxon>Opisthorchiata</taxon>
        <taxon>Opisthorchiidae</taxon>
        <taxon>Clonorchis</taxon>
    </lineage>
</organism>
<name>A0A3R7JM95_CLOSI</name>
<evidence type="ECO:0000313" key="2">
    <source>
        <dbReference type="EMBL" id="KAG5442301.1"/>
    </source>
</evidence>
<sequence>MFDRSTNRPKMACFVTRFTNRFSCGAYGSWLPGKTAKITSEKKPRSAVTPSRCLAAMPSEGSMRAGILPGCPSLDRGSREAEVGFQPRTFRSWLEREFTDRKVRGSNPTSDSRLPLSWLGQPGSIPALVAENSSTAHDRFRPSSSGSSGRRSPRVSVNLMFYLNPNWSVFEKYTNLQINLQLEHEAAWCSTFNGLKTSQTRDSAGFQVSLSQNQICLQVSVFR</sequence>
<accession>A0A3R7JM95</accession>
<reference evidence="2 3" key="2">
    <citation type="journal article" date="2021" name="Genomics">
        <title>High-quality reference genome for Clonorchis sinensis.</title>
        <authorList>
            <person name="Young N.D."/>
            <person name="Stroehlein A.J."/>
            <person name="Kinkar L."/>
            <person name="Wang T."/>
            <person name="Sohn W.M."/>
            <person name="Chang B.C.H."/>
            <person name="Kaur P."/>
            <person name="Weisz D."/>
            <person name="Dudchenko O."/>
            <person name="Aiden E.L."/>
            <person name="Korhonen P.K."/>
            <person name="Gasser R.B."/>
        </authorList>
    </citation>
    <scope>NUCLEOTIDE SEQUENCE [LARGE SCALE GENOMIC DNA]</scope>
    <source>
        <strain evidence="2">Cs-k2</strain>
    </source>
</reference>
<comment type="caution">
    <text evidence="2">The sequence shown here is derived from an EMBL/GenBank/DDBJ whole genome shotgun (WGS) entry which is preliminary data.</text>
</comment>
<dbReference type="STRING" id="79923.A0A3R7JM95"/>
<feature type="region of interest" description="Disordered" evidence="1">
    <location>
        <begin position="132"/>
        <end position="152"/>
    </location>
</feature>